<dbReference type="InterPro" id="IPR029688">
    <property type="entry name" value="ICR"/>
</dbReference>
<sequence>MLWNHINLWYSSWSNQRIEWIYVTNLKLEASQLKAALEAAERRYQEEYIRSTLQIRSAYELVERGKSDSSEREAELETKLKVSRADVEELKAKLIEKENALQSISFEKRRPNLKTEEDQPKERETELEIELKKSESVLLDMKAKRSKANDEALVVAEEACAAELEALSKLGYLTEEADKSSRRAASSSMQHMLQILRWKLN</sequence>
<accession>A0ABD1VTM2</accession>
<evidence type="ECO:0000256" key="3">
    <source>
        <dbReference type="SAM" id="Coils"/>
    </source>
</evidence>
<evidence type="ECO:0000256" key="1">
    <source>
        <dbReference type="ARBA" id="ARBA00009778"/>
    </source>
</evidence>
<organism evidence="4 5">
    <name type="scientific">Abeliophyllum distichum</name>
    <dbReference type="NCBI Taxonomy" id="126358"/>
    <lineage>
        <taxon>Eukaryota</taxon>
        <taxon>Viridiplantae</taxon>
        <taxon>Streptophyta</taxon>
        <taxon>Embryophyta</taxon>
        <taxon>Tracheophyta</taxon>
        <taxon>Spermatophyta</taxon>
        <taxon>Magnoliopsida</taxon>
        <taxon>eudicotyledons</taxon>
        <taxon>Gunneridae</taxon>
        <taxon>Pentapetalae</taxon>
        <taxon>asterids</taxon>
        <taxon>lamiids</taxon>
        <taxon>Lamiales</taxon>
        <taxon>Oleaceae</taxon>
        <taxon>Forsythieae</taxon>
        <taxon>Abeliophyllum</taxon>
    </lineage>
</organism>
<dbReference type="EMBL" id="JBFOLK010000001">
    <property type="protein sequence ID" value="KAL2540729.1"/>
    <property type="molecule type" value="Genomic_DNA"/>
</dbReference>
<proteinExistence type="inferred from homology"/>
<dbReference type="PANTHER" id="PTHR34224:SF4">
    <property type="entry name" value="INTERACTOR OF CONSTITUTIVE ACTIVE ROPS 2, CHLOROPLASTIC"/>
    <property type="match status" value="1"/>
</dbReference>
<comment type="caution">
    <text evidence="4">The sequence shown here is derived from an EMBL/GenBank/DDBJ whole genome shotgun (WGS) entry which is preliminary data.</text>
</comment>
<reference evidence="5" key="1">
    <citation type="submission" date="2024-07" db="EMBL/GenBank/DDBJ databases">
        <title>Two chromosome-level genome assemblies of Korean endemic species Abeliophyllum distichum and Forsythia ovata (Oleaceae).</title>
        <authorList>
            <person name="Jang H."/>
        </authorList>
    </citation>
    <scope>NUCLEOTIDE SEQUENCE [LARGE SCALE GENOMIC DNA]</scope>
</reference>
<comment type="similarity">
    <text evidence="1">Belongs to the ICR family.</text>
</comment>
<name>A0ABD1VTM2_9LAMI</name>
<keyword evidence="2 3" id="KW-0175">Coiled coil</keyword>
<protein>
    <submittedName>
        <fullName evidence="4">Interactor of constitutive active ROPs 2</fullName>
    </submittedName>
</protein>
<keyword evidence="5" id="KW-1185">Reference proteome</keyword>
<feature type="coiled-coil region" evidence="3">
    <location>
        <begin position="23"/>
        <end position="107"/>
    </location>
</feature>
<dbReference type="Proteomes" id="UP001604336">
    <property type="component" value="Unassembled WGS sequence"/>
</dbReference>
<evidence type="ECO:0000313" key="5">
    <source>
        <dbReference type="Proteomes" id="UP001604336"/>
    </source>
</evidence>
<evidence type="ECO:0000256" key="2">
    <source>
        <dbReference type="ARBA" id="ARBA00023054"/>
    </source>
</evidence>
<gene>
    <name evidence="4" type="ORF">Adt_01707</name>
</gene>
<evidence type="ECO:0000313" key="4">
    <source>
        <dbReference type="EMBL" id="KAL2540729.1"/>
    </source>
</evidence>
<dbReference type="AlphaFoldDB" id="A0ABD1VTM2"/>
<dbReference type="PANTHER" id="PTHR34224">
    <property type="entry name" value="INTERACTOR OF CONSTITUTIVE ACTIVE ROPS 2, CHLOROPLASTIC-RELATED"/>
    <property type="match status" value="1"/>
</dbReference>